<dbReference type="InterPro" id="IPR012132">
    <property type="entry name" value="GMC_OxRdtase"/>
</dbReference>
<keyword evidence="3" id="KW-0285">Flavoprotein</keyword>
<gene>
    <name evidence="8" type="ORF">PAUS00366_LOCUS19004</name>
</gene>
<evidence type="ECO:0000256" key="3">
    <source>
        <dbReference type="ARBA" id="ARBA00022630"/>
    </source>
</evidence>
<dbReference type="EMBL" id="HBIX01028145">
    <property type="protein sequence ID" value="CAE0726247.1"/>
    <property type="molecule type" value="Transcribed_RNA"/>
</dbReference>
<dbReference type="GO" id="GO:0019285">
    <property type="term" value="P:glycine betaine biosynthetic process from choline"/>
    <property type="evidence" value="ECO:0007669"/>
    <property type="project" value="TreeGrafter"/>
</dbReference>
<dbReference type="Pfam" id="PF05199">
    <property type="entry name" value="GMC_oxred_C"/>
    <property type="match status" value="1"/>
</dbReference>
<keyword evidence="4 5" id="KW-0274">FAD</keyword>
<evidence type="ECO:0000256" key="6">
    <source>
        <dbReference type="SAM" id="SignalP"/>
    </source>
</evidence>
<dbReference type="GO" id="GO:0008812">
    <property type="term" value="F:choline dehydrogenase activity"/>
    <property type="evidence" value="ECO:0007669"/>
    <property type="project" value="TreeGrafter"/>
</dbReference>
<proteinExistence type="inferred from homology"/>
<organism evidence="8">
    <name type="scientific">Pseudo-nitzschia australis</name>
    <dbReference type="NCBI Taxonomy" id="44445"/>
    <lineage>
        <taxon>Eukaryota</taxon>
        <taxon>Sar</taxon>
        <taxon>Stramenopiles</taxon>
        <taxon>Ochrophyta</taxon>
        <taxon>Bacillariophyta</taxon>
        <taxon>Bacillariophyceae</taxon>
        <taxon>Bacillariophycidae</taxon>
        <taxon>Bacillariales</taxon>
        <taxon>Bacillariaceae</taxon>
        <taxon>Pseudo-nitzschia</taxon>
    </lineage>
</organism>
<feature type="binding site" evidence="5">
    <location>
        <position position="261"/>
    </location>
    <ligand>
        <name>FAD</name>
        <dbReference type="ChEBI" id="CHEBI:57692"/>
    </ligand>
</feature>
<keyword evidence="6" id="KW-0732">Signal</keyword>
<dbReference type="PROSITE" id="PS00624">
    <property type="entry name" value="GMC_OXRED_2"/>
    <property type="match status" value="1"/>
</dbReference>
<reference evidence="8" key="1">
    <citation type="submission" date="2021-01" db="EMBL/GenBank/DDBJ databases">
        <authorList>
            <person name="Corre E."/>
            <person name="Pelletier E."/>
            <person name="Niang G."/>
            <person name="Scheremetjew M."/>
            <person name="Finn R."/>
            <person name="Kale V."/>
            <person name="Holt S."/>
            <person name="Cochrane G."/>
            <person name="Meng A."/>
            <person name="Brown T."/>
            <person name="Cohen L."/>
        </authorList>
    </citation>
    <scope>NUCLEOTIDE SEQUENCE</scope>
    <source>
        <strain evidence="8">10249 10 AB</strain>
    </source>
</reference>
<dbReference type="PANTHER" id="PTHR11552:SF147">
    <property type="entry name" value="CHOLINE DEHYDROGENASE, MITOCHONDRIAL"/>
    <property type="match status" value="1"/>
</dbReference>
<feature type="domain" description="Glucose-methanol-choline oxidoreductase N-terminal" evidence="7">
    <location>
        <begin position="303"/>
        <end position="317"/>
    </location>
</feature>
<feature type="binding site" evidence="5">
    <location>
        <position position="126"/>
    </location>
    <ligand>
        <name>FAD</name>
        <dbReference type="ChEBI" id="CHEBI:57692"/>
    </ligand>
</feature>
<evidence type="ECO:0000256" key="4">
    <source>
        <dbReference type="ARBA" id="ARBA00022827"/>
    </source>
</evidence>
<evidence type="ECO:0000313" key="8">
    <source>
        <dbReference type="EMBL" id="CAE0726247.1"/>
    </source>
</evidence>
<protein>
    <recommendedName>
        <fullName evidence="7">Glucose-methanol-choline oxidoreductase N-terminal domain-containing protein</fullName>
    </recommendedName>
</protein>
<evidence type="ECO:0000259" key="7">
    <source>
        <dbReference type="PROSITE" id="PS00624"/>
    </source>
</evidence>
<dbReference type="SUPFAM" id="SSF51905">
    <property type="entry name" value="FAD/NAD(P)-binding domain"/>
    <property type="match status" value="1"/>
</dbReference>
<dbReference type="Pfam" id="PF00732">
    <property type="entry name" value="GMC_oxred_N"/>
    <property type="match status" value="1"/>
</dbReference>
<dbReference type="InterPro" id="IPR000172">
    <property type="entry name" value="GMC_OxRdtase_N"/>
</dbReference>
<dbReference type="PIRSF" id="PIRSF000137">
    <property type="entry name" value="Alcohol_oxidase"/>
    <property type="match status" value="1"/>
</dbReference>
<dbReference type="InterPro" id="IPR007867">
    <property type="entry name" value="GMC_OxRtase_C"/>
</dbReference>
<evidence type="ECO:0000256" key="2">
    <source>
        <dbReference type="ARBA" id="ARBA00010790"/>
    </source>
</evidence>
<comment type="similarity">
    <text evidence="2">Belongs to the GMC oxidoreductase family.</text>
</comment>
<feature type="signal peptide" evidence="6">
    <location>
        <begin position="1"/>
        <end position="20"/>
    </location>
</feature>
<comment type="cofactor">
    <cofactor evidence="1 5">
        <name>FAD</name>
        <dbReference type="ChEBI" id="CHEBI:57692"/>
    </cofactor>
</comment>
<sequence>MKLQIFKILALLNAATSVSATTAAGSAPLVNPNRAHALEAKATAEGYDYIIAGGGLAGCLLADRLSTEGKKVLVLEAGSPDYTSMLVRIPAGVLRLFRNTKFDWQHETSGEKACNGRNVFLQRGKVLGGSSCTNVCLHHRGSAQDYDDWGIPGWTASDVLPFFKASQKDMTDRSPEFHGKDGDWVMDDVKYQNPLSKRFLLVGEKAGLGTNDDFNNWSKPQDGVGRFQVSEVNGERCSGAKAFIGKAMKRKNCNVRTGAMVRRINFDGSKTATGVTYDLMGDDTCTPFEATLNNGGEVIVASGAIASPQLLMCSGIGPADHLKDHGIPVVHDNPSVGKNLQDHPAAIVSFKTPKKGVSVTSKLRLFGLTNPFPIIQWLLFKTGLLTSTGCDHGAFVRTSASVKGQPDLQIRFLAARALGPDGMTTFSQFRNTKTVEDGYSFQSVACRAKSKGCVTLASSNTHIKPKIDGGYLSDAADLKTLREGIKLGRQLGNRPEWGEYLGEEVFPGIDVQTDSQIDEYIKNSVHTANALTGTCKMGTGKDAVVSPDLKVIGVSGVRVADSSTFPSIPGGQTGTPTVMIAERAAAFLRSPQQSVTTTTEVIMEQKSVEEAEPKLAAA</sequence>
<dbReference type="GO" id="GO:0050660">
    <property type="term" value="F:flavin adenine dinucleotide binding"/>
    <property type="evidence" value="ECO:0007669"/>
    <property type="project" value="InterPro"/>
</dbReference>
<accession>A0A7S4EP26</accession>
<dbReference type="PANTHER" id="PTHR11552">
    <property type="entry name" value="GLUCOSE-METHANOL-CHOLINE GMC OXIDOREDUCTASE"/>
    <property type="match status" value="1"/>
</dbReference>
<dbReference type="GO" id="GO:0016020">
    <property type="term" value="C:membrane"/>
    <property type="evidence" value="ECO:0007669"/>
    <property type="project" value="TreeGrafter"/>
</dbReference>
<dbReference type="Gene3D" id="3.50.50.60">
    <property type="entry name" value="FAD/NAD(P)-binding domain"/>
    <property type="match status" value="1"/>
</dbReference>
<dbReference type="SUPFAM" id="SSF54373">
    <property type="entry name" value="FAD-linked reductases, C-terminal domain"/>
    <property type="match status" value="1"/>
</dbReference>
<name>A0A7S4EP26_9STRA</name>
<dbReference type="Gene3D" id="3.30.560.10">
    <property type="entry name" value="Glucose Oxidase, domain 3"/>
    <property type="match status" value="1"/>
</dbReference>
<evidence type="ECO:0000256" key="5">
    <source>
        <dbReference type="PIRSR" id="PIRSR000137-2"/>
    </source>
</evidence>
<feature type="chain" id="PRO_5030857819" description="Glucose-methanol-choline oxidoreductase N-terminal domain-containing protein" evidence="6">
    <location>
        <begin position="21"/>
        <end position="618"/>
    </location>
</feature>
<dbReference type="AlphaFoldDB" id="A0A7S4EP26"/>
<evidence type="ECO:0000256" key="1">
    <source>
        <dbReference type="ARBA" id="ARBA00001974"/>
    </source>
</evidence>
<dbReference type="InterPro" id="IPR036188">
    <property type="entry name" value="FAD/NAD-bd_sf"/>
</dbReference>